<proteinExistence type="predicted"/>
<reference evidence="1 2" key="1">
    <citation type="journal article" date="2023" name="PLoS ONE">
        <title>Complete genome assembly of Hawai'i environmental nontuberculous mycobacteria reveals unexpected co-isolation with methylobacteria.</title>
        <authorList>
            <person name="Hendrix J."/>
            <person name="Epperson L.E."/>
            <person name="Tong E.I."/>
            <person name="Chan Y.L."/>
            <person name="Hasan N.A."/>
            <person name="Dawrs S.N."/>
            <person name="Norton G.J."/>
            <person name="Virdi R."/>
            <person name="Crooks J.L."/>
            <person name="Chan E.D."/>
            <person name="Honda J.R."/>
            <person name="Strong M."/>
        </authorList>
    </citation>
    <scope>NUCLEOTIDE SEQUENCE [LARGE SCALE GENOMIC DNA]</scope>
    <source>
        <strain evidence="1 2">NJH_HI01</strain>
    </source>
</reference>
<accession>A0ABU9Z4M7</accession>
<comment type="caution">
    <text evidence="1">The sequence shown here is derived from an EMBL/GenBank/DDBJ whole genome shotgun (WGS) entry which is preliminary data.</text>
</comment>
<dbReference type="Proteomes" id="UP001404845">
    <property type="component" value="Unassembled WGS sequence"/>
</dbReference>
<evidence type="ECO:0000313" key="2">
    <source>
        <dbReference type="Proteomes" id="UP001404845"/>
    </source>
</evidence>
<sequence length="180" mass="20667">MGRLRSYTFDDRTARLGDVADWQRDTDAALRVYYSQTNLQFQTRFSFYSPAELHAELAARKRETDTLAALGVLSSLEAALREDFILRCVRGKSDPLSKHFQAIYQSKGLRSSLEEDILEGWKQHSTVQAHVVGQIKGAFKFRHWIAHGRYWEPKLGQIYDFSSTYQIASVVMSGFPLLTR</sequence>
<keyword evidence="2" id="KW-1185">Reference proteome</keyword>
<gene>
    <name evidence="1" type="ORF">PUR21_01085</name>
</gene>
<dbReference type="RefSeq" id="WP_200671033.1">
    <property type="nucleotide sequence ID" value="NZ_JACWCW010000032.1"/>
</dbReference>
<evidence type="ECO:0000313" key="1">
    <source>
        <dbReference type="EMBL" id="MEN3226282.1"/>
    </source>
</evidence>
<name>A0ABU9Z4M7_9HYPH</name>
<dbReference type="EMBL" id="JAQYXL010000001">
    <property type="protein sequence ID" value="MEN3226282.1"/>
    <property type="molecule type" value="Genomic_DNA"/>
</dbReference>
<protein>
    <submittedName>
        <fullName evidence="1">Uncharacterized protein</fullName>
    </submittedName>
</protein>
<organism evidence="1 2">
    <name type="scientific">Methylorubrum rhodesianum</name>
    <dbReference type="NCBI Taxonomy" id="29427"/>
    <lineage>
        <taxon>Bacteria</taxon>
        <taxon>Pseudomonadati</taxon>
        <taxon>Pseudomonadota</taxon>
        <taxon>Alphaproteobacteria</taxon>
        <taxon>Hyphomicrobiales</taxon>
        <taxon>Methylobacteriaceae</taxon>
        <taxon>Methylorubrum</taxon>
    </lineage>
</organism>